<dbReference type="Proteomes" id="UP000809621">
    <property type="component" value="Unassembled WGS sequence"/>
</dbReference>
<keyword evidence="3" id="KW-1185">Reference proteome</keyword>
<reference evidence="2 3" key="1">
    <citation type="submission" date="2021-02" db="EMBL/GenBank/DDBJ databases">
        <authorList>
            <person name="Park J.-S."/>
        </authorList>
    </citation>
    <scope>NUCLEOTIDE SEQUENCE [LARGE SCALE GENOMIC DNA]</scope>
    <source>
        <strain evidence="2 3">188UL20-2</strain>
    </source>
</reference>
<keyword evidence="1" id="KW-1133">Transmembrane helix</keyword>
<evidence type="ECO:0008006" key="4">
    <source>
        <dbReference type="Google" id="ProtNLM"/>
    </source>
</evidence>
<dbReference type="EMBL" id="JAFEUM010000001">
    <property type="protein sequence ID" value="MBM7035507.1"/>
    <property type="molecule type" value="Genomic_DNA"/>
</dbReference>
<keyword evidence="1" id="KW-0472">Membrane</keyword>
<protein>
    <recommendedName>
        <fullName evidence="4">DUF3955 domain-containing protein</fullName>
    </recommendedName>
</protein>
<organism evidence="2 3">
    <name type="scientific">Vibrio ulleungensis</name>
    <dbReference type="NCBI Taxonomy" id="2807619"/>
    <lineage>
        <taxon>Bacteria</taxon>
        <taxon>Pseudomonadati</taxon>
        <taxon>Pseudomonadota</taxon>
        <taxon>Gammaproteobacteria</taxon>
        <taxon>Vibrionales</taxon>
        <taxon>Vibrionaceae</taxon>
        <taxon>Vibrio</taxon>
    </lineage>
</organism>
<comment type="caution">
    <text evidence="2">The sequence shown here is derived from an EMBL/GenBank/DDBJ whole genome shotgun (WGS) entry which is preliminary data.</text>
</comment>
<evidence type="ECO:0000313" key="3">
    <source>
        <dbReference type="Proteomes" id="UP000809621"/>
    </source>
</evidence>
<feature type="transmembrane region" description="Helical" evidence="1">
    <location>
        <begin position="7"/>
        <end position="27"/>
    </location>
</feature>
<proteinExistence type="predicted"/>
<sequence>MKSNLELKLVAVAIVIALLNIIAHLLMSEFFHDFPLLEYSLASIPIMMLLLCLGALRAATRAWRNENEQNNRSMSASDDGS</sequence>
<name>A0ABS2HHD9_9VIBR</name>
<accession>A0ABS2HHD9</accession>
<gene>
    <name evidence="2" type="ORF">JQC93_03725</name>
</gene>
<evidence type="ECO:0000313" key="2">
    <source>
        <dbReference type="EMBL" id="MBM7035507.1"/>
    </source>
</evidence>
<evidence type="ECO:0000256" key="1">
    <source>
        <dbReference type="SAM" id="Phobius"/>
    </source>
</evidence>
<keyword evidence="1" id="KW-0812">Transmembrane</keyword>
<dbReference type="RefSeq" id="WP_205157101.1">
    <property type="nucleotide sequence ID" value="NZ_JAFEUM010000001.1"/>
</dbReference>
<feature type="transmembrane region" description="Helical" evidence="1">
    <location>
        <begin position="39"/>
        <end position="59"/>
    </location>
</feature>